<dbReference type="EMBL" id="PSKQ01000018">
    <property type="protein sequence ID" value="MBE8720862.1"/>
    <property type="molecule type" value="Genomic_DNA"/>
</dbReference>
<feature type="domain" description="HTH araC/xylS-type" evidence="4">
    <location>
        <begin position="232"/>
        <end position="332"/>
    </location>
</feature>
<sequence length="332" mass="38047">MIMRKSALFKTESIFGPALRQSEIGKLAPSLKIQDGEIIYRRTGSCSSIEQDFKGYLGYLQHFDWVIDRDIIIPVQVKQRDVYAIYAMRAKGHLNLTDNEGKHIMALGERRARYVYLPPGDYLLHLSAGRYQLFDFYFSIGIFDDGADETFDFLKPLLDAHRSAAAEPIVSVDFLVGAQTETYIEALCSRLIKGDLDSQIFIIVTMKELVKLSRKKIKQEYEPDDYKKSVADAAKIILDINTETYGIKCKFDTIAEKLNITLNYLQIIFKDETGLSLQQYVNELVTERAKKHLRDGLSIRITTEKCGFADISGFCKFFKREVGLTPRQFLKR</sequence>
<evidence type="ECO:0000256" key="1">
    <source>
        <dbReference type="ARBA" id="ARBA00023015"/>
    </source>
</evidence>
<evidence type="ECO:0000313" key="6">
    <source>
        <dbReference type="Proteomes" id="UP000618319"/>
    </source>
</evidence>
<dbReference type="Proteomes" id="UP000618319">
    <property type="component" value="Unassembled WGS sequence"/>
</dbReference>
<dbReference type="InterPro" id="IPR009057">
    <property type="entry name" value="Homeodomain-like_sf"/>
</dbReference>
<keyword evidence="1" id="KW-0805">Transcription regulation</keyword>
<name>A0ABR9T8B0_9SPHI</name>
<evidence type="ECO:0000313" key="5">
    <source>
        <dbReference type="EMBL" id="MBE8720862.1"/>
    </source>
</evidence>
<organism evidence="5 6">
    <name type="scientific">Sphingobacterium pedocola</name>
    <dbReference type="NCBI Taxonomy" id="2082722"/>
    <lineage>
        <taxon>Bacteria</taxon>
        <taxon>Pseudomonadati</taxon>
        <taxon>Bacteroidota</taxon>
        <taxon>Sphingobacteriia</taxon>
        <taxon>Sphingobacteriales</taxon>
        <taxon>Sphingobacteriaceae</taxon>
        <taxon>Sphingobacterium</taxon>
    </lineage>
</organism>
<evidence type="ECO:0000256" key="3">
    <source>
        <dbReference type="ARBA" id="ARBA00023163"/>
    </source>
</evidence>
<keyword evidence="3" id="KW-0804">Transcription</keyword>
<gene>
    <name evidence="5" type="ORF">C4F40_09025</name>
</gene>
<comment type="caution">
    <text evidence="5">The sequence shown here is derived from an EMBL/GenBank/DDBJ whole genome shotgun (WGS) entry which is preliminary data.</text>
</comment>
<evidence type="ECO:0000259" key="4">
    <source>
        <dbReference type="PROSITE" id="PS01124"/>
    </source>
</evidence>
<dbReference type="InterPro" id="IPR018060">
    <property type="entry name" value="HTH_AraC"/>
</dbReference>
<dbReference type="PANTHER" id="PTHR43280">
    <property type="entry name" value="ARAC-FAMILY TRANSCRIPTIONAL REGULATOR"/>
    <property type="match status" value="1"/>
</dbReference>
<accession>A0ABR9T8B0</accession>
<keyword evidence="2" id="KW-0238">DNA-binding</keyword>
<reference evidence="5 6" key="1">
    <citation type="submission" date="2018-02" db="EMBL/GenBank/DDBJ databases">
        <title>Sphingobacterium KA21.</title>
        <authorList>
            <person name="Vasarhelyi B.M."/>
            <person name="Deshmukh S."/>
            <person name="Balint B."/>
            <person name="Kukolya J."/>
        </authorList>
    </citation>
    <scope>NUCLEOTIDE SEQUENCE [LARGE SCALE GENOMIC DNA]</scope>
    <source>
        <strain evidence="5 6">Ka21</strain>
    </source>
</reference>
<dbReference type="Gene3D" id="1.10.10.60">
    <property type="entry name" value="Homeodomain-like"/>
    <property type="match status" value="2"/>
</dbReference>
<dbReference type="PANTHER" id="PTHR43280:SF2">
    <property type="entry name" value="HTH-TYPE TRANSCRIPTIONAL REGULATOR EXSA"/>
    <property type="match status" value="1"/>
</dbReference>
<proteinExistence type="predicted"/>
<dbReference type="PROSITE" id="PS01124">
    <property type="entry name" value="HTH_ARAC_FAMILY_2"/>
    <property type="match status" value="1"/>
</dbReference>
<protein>
    <recommendedName>
        <fullName evidence="4">HTH araC/xylS-type domain-containing protein</fullName>
    </recommendedName>
</protein>
<dbReference type="Pfam" id="PF12833">
    <property type="entry name" value="HTH_18"/>
    <property type="match status" value="1"/>
</dbReference>
<evidence type="ECO:0000256" key="2">
    <source>
        <dbReference type="ARBA" id="ARBA00023125"/>
    </source>
</evidence>
<keyword evidence="6" id="KW-1185">Reference proteome</keyword>
<dbReference type="SMART" id="SM00342">
    <property type="entry name" value="HTH_ARAC"/>
    <property type="match status" value="1"/>
</dbReference>
<dbReference type="SUPFAM" id="SSF46689">
    <property type="entry name" value="Homeodomain-like"/>
    <property type="match status" value="1"/>
</dbReference>